<accession>A0A2T9WKB6</accession>
<evidence type="ECO:0000256" key="6">
    <source>
        <dbReference type="ARBA" id="ARBA00022741"/>
    </source>
</evidence>
<evidence type="ECO:0000256" key="4">
    <source>
        <dbReference type="ARBA" id="ARBA00022679"/>
    </source>
</evidence>
<keyword evidence="4 12" id="KW-0808">Transferase</keyword>
<evidence type="ECO:0000256" key="11">
    <source>
        <dbReference type="ARBA" id="ARBA00023317"/>
    </source>
</evidence>
<dbReference type="GO" id="GO:0000287">
    <property type="term" value="F:magnesium ion binding"/>
    <property type="evidence" value="ECO:0007669"/>
    <property type="project" value="InterPro"/>
</dbReference>
<dbReference type="PANTHER" id="PTHR11817">
    <property type="entry name" value="PYRUVATE KINASE"/>
    <property type="match status" value="1"/>
</dbReference>
<dbReference type="Gene3D" id="3.20.20.60">
    <property type="entry name" value="Phosphoenolpyruvate-binding domains"/>
    <property type="match status" value="1"/>
</dbReference>
<dbReference type="Pfam" id="PF00224">
    <property type="entry name" value="PK"/>
    <property type="match status" value="1"/>
</dbReference>
<comment type="similarity">
    <text evidence="2 12">Belongs to the pyruvate kinase family.</text>
</comment>
<keyword evidence="7 12" id="KW-0418">Kinase</keyword>
<dbReference type="Pfam" id="PF02887">
    <property type="entry name" value="PK_C"/>
    <property type="match status" value="1"/>
</dbReference>
<dbReference type="EMBL" id="QEFP01000024">
    <property type="protein sequence ID" value="PVU68274.1"/>
    <property type="molecule type" value="Genomic_DNA"/>
</dbReference>
<evidence type="ECO:0000259" key="13">
    <source>
        <dbReference type="Pfam" id="PF00224"/>
    </source>
</evidence>
<comment type="catalytic activity">
    <reaction evidence="12">
        <text>pyruvate + ATP = phosphoenolpyruvate + ADP + H(+)</text>
        <dbReference type="Rhea" id="RHEA:18157"/>
        <dbReference type="ChEBI" id="CHEBI:15361"/>
        <dbReference type="ChEBI" id="CHEBI:15378"/>
        <dbReference type="ChEBI" id="CHEBI:30616"/>
        <dbReference type="ChEBI" id="CHEBI:58702"/>
        <dbReference type="ChEBI" id="CHEBI:456216"/>
        <dbReference type="EC" id="2.7.1.40"/>
    </reaction>
</comment>
<dbReference type="SUPFAM" id="SSF51621">
    <property type="entry name" value="Phosphoenolpyruvate/pyruvate domain"/>
    <property type="match status" value="1"/>
</dbReference>
<keyword evidence="10 12" id="KW-0324">Glycolysis</keyword>
<dbReference type="UniPathway" id="UPA00109">
    <property type="reaction ID" value="UER00188"/>
</dbReference>
<dbReference type="InterPro" id="IPR001697">
    <property type="entry name" value="Pyr_Knase"/>
</dbReference>
<dbReference type="Gene3D" id="3.40.1380.20">
    <property type="entry name" value="Pyruvate kinase, C-terminal domain"/>
    <property type="match status" value="1"/>
</dbReference>
<comment type="caution">
    <text evidence="16">The sequence shown here is derived from an EMBL/GenBank/DDBJ whole genome shotgun (WGS) entry which is preliminary data.</text>
</comment>
<evidence type="ECO:0000256" key="12">
    <source>
        <dbReference type="RuleBase" id="RU000504"/>
    </source>
</evidence>
<dbReference type="EC" id="2.7.1.40" evidence="3 12"/>
<feature type="domain" description="Pyruvate kinase C-terminal" evidence="14">
    <location>
        <begin position="133"/>
        <end position="244"/>
    </location>
</feature>
<evidence type="ECO:0000313" key="16">
    <source>
        <dbReference type="EMBL" id="PVU68274.1"/>
    </source>
</evidence>
<proteinExistence type="inferred from homology"/>
<protein>
    <recommendedName>
        <fullName evidence="3 12">Pyruvate kinase</fullName>
        <ecNumber evidence="3 12">2.7.1.40</ecNumber>
    </recommendedName>
</protein>
<dbReference type="InterPro" id="IPR015795">
    <property type="entry name" value="Pyrv_Knase_C"/>
</dbReference>
<dbReference type="GO" id="GO:0004743">
    <property type="term" value="F:pyruvate kinase activity"/>
    <property type="evidence" value="ECO:0007669"/>
    <property type="project" value="UniProtKB-EC"/>
</dbReference>
<evidence type="ECO:0000313" key="15">
    <source>
        <dbReference type="EMBL" id="MCC5447156.1"/>
    </source>
</evidence>
<dbReference type="GO" id="GO:0016301">
    <property type="term" value="F:kinase activity"/>
    <property type="evidence" value="ECO:0007669"/>
    <property type="project" value="UniProtKB-KW"/>
</dbReference>
<dbReference type="PRINTS" id="PR01050">
    <property type="entry name" value="PYRUVTKNASE"/>
</dbReference>
<dbReference type="GO" id="GO:0005524">
    <property type="term" value="F:ATP binding"/>
    <property type="evidence" value="ECO:0007669"/>
    <property type="project" value="UniProtKB-KW"/>
</dbReference>
<keyword evidence="9 12" id="KW-0460">Magnesium</keyword>
<reference evidence="16" key="2">
    <citation type="submission" date="2017-05" db="EMBL/GenBank/DDBJ databases">
        <authorList>
            <person name="Song R."/>
            <person name="Chenine A.L."/>
            <person name="Ruprecht R.M."/>
        </authorList>
    </citation>
    <scope>NUCLEOTIDE SEQUENCE</scope>
    <source>
        <strain evidence="16">SCGC AB-777_F03</strain>
    </source>
</reference>
<evidence type="ECO:0000259" key="14">
    <source>
        <dbReference type="Pfam" id="PF02887"/>
    </source>
</evidence>
<keyword evidence="6" id="KW-0547">Nucleotide-binding</keyword>
<evidence type="ECO:0000256" key="9">
    <source>
        <dbReference type="ARBA" id="ARBA00022842"/>
    </source>
</evidence>
<evidence type="ECO:0000256" key="5">
    <source>
        <dbReference type="ARBA" id="ARBA00022723"/>
    </source>
</evidence>
<name>A0A2T9WKB6_NANST</name>
<evidence type="ECO:0000256" key="2">
    <source>
        <dbReference type="ARBA" id="ARBA00008663"/>
    </source>
</evidence>
<evidence type="ECO:0000256" key="8">
    <source>
        <dbReference type="ARBA" id="ARBA00022840"/>
    </source>
</evidence>
<keyword evidence="8" id="KW-0067">ATP-binding</keyword>
<organism evidence="16">
    <name type="scientific">Nanobsidianus stetteri</name>
    <dbReference type="NCBI Taxonomy" id="1294122"/>
    <lineage>
        <taxon>Archaea</taxon>
        <taxon>Nanobdellota</taxon>
        <taxon>Candidatus Nanoarchaeia</taxon>
        <taxon>Nanoarchaeales</taxon>
        <taxon>Nanopusillaceae</taxon>
        <taxon>Candidatus Nanobsidianus</taxon>
    </lineage>
</organism>
<reference evidence="16" key="1">
    <citation type="journal article" date="2015" name="Appl. Environ. Microbiol.">
        <title>Nanoarchaeota, Their Sulfolobales Host, and Nanoarchaeota Virus Distribution across Yellowstone National Park Hot Springs.</title>
        <authorList>
            <person name="Munson-McGee J.H."/>
            <person name="Field E.K."/>
            <person name="Bateson M."/>
            <person name="Rooney C."/>
            <person name="Stepanauskas R."/>
            <person name="Young M.J."/>
        </authorList>
    </citation>
    <scope>NUCLEOTIDE SEQUENCE [LARGE SCALE GENOMIC DNA]</scope>
    <source>
        <strain evidence="16">SCGC AB-777_F03</strain>
    </source>
</reference>
<dbReference type="AlphaFoldDB" id="A0A2T9WKB6"/>
<comment type="pathway">
    <text evidence="1 12">Carbohydrate degradation; glycolysis; pyruvate from D-glyceraldehyde 3-phosphate: step 5/5.</text>
</comment>
<dbReference type="Proteomes" id="UP000245509">
    <property type="component" value="Unassembled WGS sequence"/>
</dbReference>
<reference evidence="15" key="3">
    <citation type="submission" date="2017-05" db="EMBL/GenBank/DDBJ databases">
        <authorList>
            <person name="Munson-Mcgee J.H."/>
        </authorList>
    </citation>
    <scope>NUCLEOTIDE SEQUENCE</scope>
    <source>
        <strain evidence="15">SCGC AB-777_F03</strain>
    </source>
</reference>
<gene>
    <name evidence="15" type="ORF">DDW03_001930</name>
    <name evidence="16" type="ORF">DDW03_02865</name>
</gene>
<dbReference type="InterPro" id="IPR036918">
    <property type="entry name" value="Pyrv_Knase_C_sf"/>
</dbReference>
<dbReference type="InterPro" id="IPR040442">
    <property type="entry name" value="Pyrv_kinase-like_dom_sf"/>
</dbReference>
<dbReference type="InterPro" id="IPR015813">
    <property type="entry name" value="Pyrv/PenolPyrv_kinase-like_dom"/>
</dbReference>
<sequence>AKIETKKALNDLENIIKVSDGVMVARGDLGVDIGFSNLIFAQKRIIKTSRLYGKPVILATQVLESMVNNSIPTRAEIIDASVSVLEGVDAIMLSDETAIGNYPVDSVKILEEIILNVEKEVKPELLPPNNIDDSIAAGAVSTSEFDNDIKLIVAHSRTGNSIIRVSRLRPKQIIIGVTPNKELYRKLYLLYGVYPELENAEIKDILDIINNSKLIAKKYINNGYILILGGDPKSEIGRTDFIKIEKI</sequence>
<evidence type="ECO:0000256" key="10">
    <source>
        <dbReference type="ARBA" id="ARBA00023152"/>
    </source>
</evidence>
<evidence type="ECO:0000256" key="1">
    <source>
        <dbReference type="ARBA" id="ARBA00004997"/>
    </source>
</evidence>
<dbReference type="EMBL" id="QEFP02000012">
    <property type="protein sequence ID" value="MCC5447156.1"/>
    <property type="molecule type" value="Genomic_DNA"/>
</dbReference>
<dbReference type="InterPro" id="IPR015793">
    <property type="entry name" value="Pyrv_Knase_brl"/>
</dbReference>
<dbReference type="SUPFAM" id="SSF52935">
    <property type="entry name" value="PK C-terminal domain-like"/>
    <property type="match status" value="1"/>
</dbReference>
<feature type="domain" description="Pyruvate kinase barrel" evidence="13">
    <location>
        <begin position="1"/>
        <end position="107"/>
    </location>
</feature>
<keyword evidence="5" id="KW-0479">Metal-binding</keyword>
<evidence type="ECO:0000256" key="3">
    <source>
        <dbReference type="ARBA" id="ARBA00012142"/>
    </source>
</evidence>
<dbReference type="RefSeq" id="WP_228615381.1">
    <property type="nucleotide sequence ID" value="NZ_QEFP02000012.1"/>
</dbReference>
<dbReference type="GO" id="GO:0030955">
    <property type="term" value="F:potassium ion binding"/>
    <property type="evidence" value="ECO:0007669"/>
    <property type="project" value="InterPro"/>
</dbReference>
<reference evidence="15" key="4">
    <citation type="submission" date="2021-11" db="EMBL/GenBank/DDBJ databases">
        <authorList>
            <person name="Munson-Mcgee J."/>
            <person name="Field E."/>
            <person name="Bateson M."/>
            <person name="Rooney C."/>
            <person name="Stepanauskas R."/>
            <person name="Young M."/>
        </authorList>
    </citation>
    <scope>NUCLEOTIDE SEQUENCE</scope>
    <source>
        <strain evidence="15">SCGC AB-777_F03</strain>
    </source>
</reference>
<evidence type="ECO:0000256" key="7">
    <source>
        <dbReference type="ARBA" id="ARBA00022777"/>
    </source>
</evidence>
<feature type="non-terminal residue" evidence="16">
    <location>
        <position position="1"/>
    </location>
</feature>
<keyword evidence="11 16" id="KW-0670">Pyruvate</keyword>